<evidence type="ECO:0000313" key="1">
    <source>
        <dbReference type="EMBL" id="MEJ2889482.1"/>
    </source>
</evidence>
<organism evidence="1 2">
    <name type="scientific">Actinomycetospora aeridis</name>
    <dbReference type="NCBI Taxonomy" id="3129231"/>
    <lineage>
        <taxon>Bacteria</taxon>
        <taxon>Bacillati</taxon>
        <taxon>Actinomycetota</taxon>
        <taxon>Actinomycetes</taxon>
        <taxon>Pseudonocardiales</taxon>
        <taxon>Pseudonocardiaceae</taxon>
        <taxon>Actinomycetospora</taxon>
    </lineage>
</organism>
<reference evidence="1 2" key="1">
    <citation type="submission" date="2024-03" db="EMBL/GenBank/DDBJ databases">
        <title>Actinomycetospora sp. OC33-EN06, a novel actinomycete isolated from wild orchid (Aerides multiflora).</title>
        <authorList>
            <person name="Suriyachadkun C."/>
        </authorList>
    </citation>
    <scope>NUCLEOTIDE SEQUENCE [LARGE SCALE GENOMIC DNA]</scope>
    <source>
        <strain evidence="1 2">OC33-EN06</strain>
    </source>
</reference>
<comment type="caution">
    <text evidence="1">The sequence shown here is derived from an EMBL/GenBank/DDBJ whole genome shotgun (WGS) entry which is preliminary data.</text>
</comment>
<name>A0ABU8NAR8_9PSEU</name>
<proteinExistence type="predicted"/>
<dbReference type="GO" id="GO:0016740">
    <property type="term" value="F:transferase activity"/>
    <property type="evidence" value="ECO:0007669"/>
    <property type="project" value="UniProtKB-KW"/>
</dbReference>
<evidence type="ECO:0000313" key="2">
    <source>
        <dbReference type="Proteomes" id="UP001370100"/>
    </source>
</evidence>
<accession>A0ABU8NAR8</accession>
<dbReference type="EMBL" id="JBBEGL010000007">
    <property type="protein sequence ID" value="MEJ2889482.1"/>
    <property type="molecule type" value="Genomic_DNA"/>
</dbReference>
<dbReference type="InterPro" id="IPR027417">
    <property type="entry name" value="P-loop_NTPase"/>
</dbReference>
<protein>
    <submittedName>
        <fullName evidence="1">Sulfotransferase</fullName>
        <ecNumber evidence="1">2.8.2.-</ecNumber>
    </submittedName>
</protein>
<dbReference type="Proteomes" id="UP001370100">
    <property type="component" value="Unassembled WGS sequence"/>
</dbReference>
<dbReference type="RefSeq" id="WP_337717095.1">
    <property type="nucleotide sequence ID" value="NZ_JBBEGL010000007.1"/>
</dbReference>
<keyword evidence="1" id="KW-0808">Transferase</keyword>
<keyword evidence="2" id="KW-1185">Reference proteome</keyword>
<dbReference type="EC" id="2.8.2.-" evidence="1"/>
<gene>
    <name evidence="1" type="ORF">WCD41_23685</name>
</gene>
<dbReference type="Pfam" id="PF13469">
    <property type="entry name" value="Sulfotransfer_3"/>
    <property type="match status" value="1"/>
</dbReference>
<dbReference type="Gene3D" id="3.40.50.300">
    <property type="entry name" value="P-loop containing nucleotide triphosphate hydrolases"/>
    <property type="match status" value="1"/>
</dbReference>
<sequence length="310" mass="34096">MVNGRRSSGPPGLLARRAVGRVRRAVAPVPSVSAGIARLAAESPAPDAEDAPVFLLGAGWRTGSTYLQRMVNATPGTLVWGEPWTEGAIVARLAESLAFLDPRGGRSSGRPLPAGSPVPSAQEWTATMTPPTENILAAQRAMLDRLWRHPAAEHGCARWGVKENVWGRECLELLMLLYPGARFVLLVRDPVDQWRSYRPHTGRPWYVRFPEAPVVGPSAFGRMWDRLVRDFVTADRRSDRATIVRYEDLSSPGETARLTTFLGLDEPLRADLPRVGSSVTTPFFTEDLPAWETAILRRRTSVGRGLVGYP</sequence>
<dbReference type="SUPFAM" id="SSF52540">
    <property type="entry name" value="P-loop containing nucleoside triphosphate hydrolases"/>
    <property type="match status" value="1"/>
</dbReference>